<dbReference type="Proteomes" id="UP001431209">
    <property type="component" value="Unassembled WGS sequence"/>
</dbReference>
<comment type="caution">
    <text evidence="3">The sequence shown here is derived from an EMBL/GenBank/DDBJ whole genome shotgun (WGS) entry which is preliminary data.</text>
</comment>
<dbReference type="PANTHER" id="PTHR21549">
    <property type="entry name" value="MUTATED IN BLADDER CANCER 1"/>
    <property type="match status" value="1"/>
</dbReference>
<gene>
    <name evidence="3" type="ORF">AKO1_008626</name>
</gene>
<dbReference type="InterPro" id="IPR039902">
    <property type="entry name" value="CCDC148/CCDC112"/>
</dbReference>
<reference evidence="3 4" key="1">
    <citation type="submission" date="2024-03" db="EMBL/GenBank/DDBJ databases">
        <title>The Acrasis kona genome and developmental transcriptomes reveal deep origins of eukaryotic multicellular pathways.</title>
        <authorList>
            <person name="Sheikh S."/>
            <person name="Fu C.-J."/>
            <person name="Brown M.W."/>
            <person name="Baldauf S.L."/>
        </authorList>
    </citation>
    <scope>NUCLEOTIDE SEQUENCE [LARGE SCALE GENOMIC DNA]</scope>
    <source>
        <strain evidence="3 4">ATCC MYA-3509</strain>
    </source>
</reference>
<protein>
    <submittedName>
        <fullName evidence="3">Uncharacterized protein</fullName>
    </submittedName>
</protein>
<evidence type="ECO:0000256" key="1">
    <source>
        <dbReference type="ARBA" id="ARBA00023054"/>
    </source>
</evidence>
<evidence type="ECO:0000256" key="2">
    <source>
        <dbReference type="SAM" id="MobiDB-lite"/>
    </source>
</evidence>
<proteinExistence type="predicted"/>
<feature type="compositionally biased region" description="Basic and acidic residues" evidence="2">
    <location>
        <begin position="223"/>
        <end position="258"/>
    </location>
</feature>
<keyword evidence="1" id="KW-0175">Coiled coil</keyword>
<dbReference type="PANTHER" id="PTHR21549:SF0">
    <property type="entry name" value="COILED-COIL DOMAIN-CONTAINING PROTEIN 112"/>
    <property type="match status" value="1"/>
</dbReference>
<keyword evidence="4" id="KW-1185">Reference proteome</keyword>
<accession>A0AAW2YNJ7</accession>
<organism evidence="3 4">
    <name type="scientific">Acrasis kona</name>
    <dbReference type="NCBI Taxonomy" id="1008807"/>
    <lineage>
        <taxon>Eukaryota</taxon>
        <taxon>Discoba</taxon>
        <taxon>Heterolobosea</taxon>
        <taxon>Tetramitia</taxon>
        <taxon>Eutetramitia</taxon>
        <taxon>Acrasidae</taxon>
        <taxon>Acrasis</taxon>
    </lineage>
</organism>
<sequence length="321" mass="39097">MKQVRRVVKENIQSENVPVEVKAFETFVSENGGLTGGWDERDHAQFLRLRAKLKPKDENMFISTAAREIPDQTILTIQEHEKWYKLLLQMMEYKKMAVKKWRQDKERSRIEAVIHEQETHIEKIQMDEDKQRRIDQKRRNQEKQRLDSWRQYKARVNEAEEEKKREEEAEKKQRQEQEEKRRKQISIQQLEEYQRYKESKQIQEKQELVRELSRTPRPASPRDLQRVRQREEEYLLRQQELKSKKQRQSQERQDRIDRMASQVRVEVDRDFDRLTQPTQSYKNRISEQSTDGDNGGGTRMNNNFDVRHLQHLSKPSWRKGL</sequence>
<feature type="compositionally biased region" description="Basic and acidic residues" evidence="2">
    <location>
        <begin position="123"/>
        <end position="181"/>
    </location>
</feature>
<feature type="region of interest" description="Disordered" evidence="2">
    <location>
        <begin position="196"/>
        <end position="321"/>
    </location>
</feature>
<name>A0AAW2YNJ7_9EUKA</name>
<feature type="compositionally biased region" description="Polar residues" evidence="2">
    <location>
        <begin position="275"/>
        <end position="292"/>
    </location>
</feature>
<evidence type="ECO:0000313" key="4">
    <source>
        <dbReference type="Proteomes" id="UP001431209"/>
    </source>
</evidence>
<dbReference type="EMBL" id="JAOPGA020000382">
    <property type="protein sequence ID" value="KAL0478410.1"/>
    <property type="molecule type" value="Genomic_DNA"/>
</dbReference>
<feature type="compositionally biased region" description="Basic and acidic residues" evidence="2">
    <location>
        <begin position="196"/>
        <end position="214"/>
    </location>
</feature>
<feature type="region of interest" description="Disordered" evidence="2">
    <location>
        <begin position="123"/>
        <end position="184"/>
    </location>
</feature>
<evidence type="ECO:0000313" key="3">
    <source>
        <dbReference type="EMBL" id="KAL0478410.1"/>
    </source>
</evidence>
<dbReference type="AlphaFoldDB" id="A0AAW2YNJ7"/>